<gene>
    <name evidence="3" type="ORF">G3T38_00425</name>
</gene>
<dbReference type="EMBL" id="JAAGXA010000001">
    <property type="protein sequence ID" value="NEN76737.1"/>
    <property type="molecule type" value="Genomic_DNA"/>
</dbReference>
<feature type="compositionally biased region" description="Low complexity" evidence="1">
    <location>
        <begin position="36"/>
        <end position="82"/>
    </location>
</feature>
<organism evidence="3 4">
    <name type="scientific">Nocardioides zeae</name>
    <dbReference type="NCBI Taxonomy" id="1457234"/>
    <lineage>
        <taxon>Bacteria</taxon>
        <taxon>Bacillati</taxon>
        <taxon>Actinomycetota</taxon>
        <taxon>Actinomycetes</taxon>
        <taxon>Propionibacteriales</taxon>
        <taxon>Nocardioidaceae</taxon>
        <taxon>Nocardioides</taxon>
    </lineage>
</organism>
<evidence type="ECO:0000313" key="4">
    <source>
        <dbReference type="Proteomes" id="UP000468687"/>
    </source>
</evidence>
<name>A0A6P0HEK0_9ACTN</name>
<sequence>MDISTHAVRRGTALALTTLLAGVALSACSDSDDESSPTVTVTETVTSSATASASSPTSTPTEPGGSSTASSAPTSGSAATGPLPTDAQGYAQALIDAWQAGDRAAAERLVRDPDEVDDLFDEDDLTGDPVFAMCEGAAGSSYCTWNGTGYDIVVRVANETASAGQEGAISEVDVED</sequence>
<dbReference type="AlphaFoldDB" id="A0A6P0HEK0"/>
<comment type="caution">
    <text evidence="3">The sequence shown here is derived from an EMBL/GenBank/DDBJ whole genome shotgun (WGS) entry which is preliminary data.</text>
</comment>
<dbReference type="RefSeq" id="WP_163770112.1">
    <property type="nucleotide sequence ID" value="NZ_JAAGXA010000001.1"/>
</dbReference>
<evidence type="ECO:0000256" key="2">
    <source>
        <dbReference type="SAM" id="SignalP"/>
    </source>
</evidence>
<evidence type="ECO:0000313" key="3">
    <source>
        <dbReference type="EMBL" id="NEN76737.1"/>
    </source>
</evidence>
<accession>A0A6P0HEK0</accession>
<evidence type="ECO:0000256" key="1">
    <source>
        <dbReference type="SAM" id="MobiDB-lite"/>
    </source>
</evidence>
<reference evidence="3 4" key="1">
    <citation type="journal article" date="2014" name="Int. J. Syst. Evol. Microbiol.">
        <title>Nocardioides zeae sp. nov., isolated from the stem of Zea mays.</title>
        <authorList>
            <person name="Glaeser S.P."/>
            <person name="McInroy J.A."/>
            <person name="Busse H.J."/>
            <person name="Kampfer P."/>
        </authorList>
    </citation>
    <scope>NUCLEOTIDE SEQUENCE [LARGE SCALE GENOMIC DNA]</scope>
    <source>
        <strain evidence="3 4">JCM 30728</strain>
    </source>
</reference>
<feature type="region of interest" description="Disordered" evidence="1">
    <location>
        <begin position="28"/>
        <end position="86"/>
    </location>
</feature>
<dbReference type="Proteomes" id="UP000468687">
    <property type="component" value="Unassembled WGS sequence"/>
</dbReference>
<feature type="signal peptide" evidence="2">
    <location>
        <begin position="1"/>
        <end position="26"/>
    </location>
</feature>
<protein>
    <submittedName>
        <fullName evidence="3">Uncharacterized protein</fullName>
    </submittedName>
</protein>
<keyword evidence="4" id="KW-1185">Reference proteome</keyword>
<proteinExistence type="predicted"/>
<keyword evidence="2" id="KW-0732">Signal</keyword>
<feature type="chain" id="PRO_5038863764" evidence="2">
    <location>
        <begin position="27"/>
        <end position="176"/>
    </location>
</feature>